<dbReference type="SUPFAM" id="SSF51445">
    <property type="entry name" value="(Trans)glycosidases"/>
    <property type="match status" value="1"/>
</dbReference>
<comment type="catalytic activity">
    <reaction evidence="1">
        <text>Hydrolysis of terminal, non-reducing beta-D-glucosyl residues with release of beta-D-glucose.</text>
        <dbReference type="EC" id="3.2.1.21"/>
    </reaction>
</comment>
<evidence type="ECO:0000256" key="3">
    <source>
        <dbReference type="ARBA" id="ARBA00012744"/>
    </source>
</evidence>
<dbReference type="InterPro" id="IPR026891">
    <property type="entry name" value="Fn3-like"/>
</dbReference>
<dbReference type="InterPro" id="IPR002772">
    <property type="entry name" value="Glyco_hydro_3_C"/>
</dbReference>
<dbReference type="InterPro" id="IPR051915">
    <property type="entry name" value="Cellulose_Degrad_GH3"/>
</dbReference>
<dbReference type="PANTHER" id="PTHR30620:SF16">
    <property type="entry name" value="LYSOSOMAL BETA GLUCOSIDASE"/>
    <property type="match status" value="1"/>
</dbReference>
<keyword evidence="5 8" id="KW-0378">Hydrolase</keyword>
<keyword evidence="6" id="KW-0326">Glycosidase</keyword>
<dbReference type="PANTHER" id="PTHR30620">
    <property type="entry name" value="PERIPLASMIC BETA-GLUCOSIDASE-RELATED"/>
    <property type="match status" value="1"/>
</dbReference>
<comment type="caution">
    <text evidence="8">The sequence shown here is derived from an EMBL/GenBank/DDBJ whole genome shotgun (WGS) entry which is preliminary data.</text>
</comment>
<proteinExistence type="inferred from homology"/>
<sequence>MKHSIIFLFVIVGVIGCNNVDSYNNPLYLDASAPVKERVNDLMGRMTLEEKVAQMCQYVGLEHIKKAEKNLTKEEMANSDAHGYYPGLHSSEIAKMVEQGMIGSFLHVLDVNEANYLQTLAQKSRLKIPLLLGDDAIHGCGLVNGATVYPTPISLASTWDTALVKKMSVETAREMRATGSHWNFTPNIDLARDARWGRVGETFGEDPCLVSAMGVAMINGLQQGDFTGDQKVLACGKHLLGGGESINGINAAPTELSERTIRELHLPPFKAAVDAGVFTVMTAHNELNRIPCHANKWLMQDIMRDEFGFDGFYVSDWMDIERLKNTHFVAETQKDACFITIEAGMDMHMHGPGFLEPTLELIKEGKLSEERIDASVRLILEAKFKLGLFEKQQITEQETSEALFAEEHQITALEAARKSIVLLKNTGILPLKKEKYKNILVTGPNANNQTILGDWAFKQPDENVTTILEGIKQIDDQVNIMHYDYAWDFRKKSEKQVTEATAMAQKADLAIVVVGENSGRWMKDRKERSCGENYDRDNLQLVGLQQQLVESIYNTGTPTIVVLVNGRPLSTTWIADHVPALIEAWEPGCFGGQAVAEILYGDVNPSGKLPMTVPQSVGQIKMFYNHQPSHYFRNYVNNKTGDLFSFGYGLSYSTFEYAEPVLSNSAINKNESIEISVEITNSSDIDGEEVVQLYIQDQYASVCRPVKELKDFKRIAIKAGQTQKVSFTITPDMLSFLDIDMNPIIEKGTFIAMIGGSSRNEDLRKIEFEVK</sequence>
<evidence type="ECO:0000256" key="4">
    <source>
        <dbReference type="ARBA" id="ARBA00022729"/>
    </source>
</evidence>
<evidence type="ECO:0000313" key="9">
    <source>
        <dbReference type="Proteomes" id="UP000605676"/>
    </source>
</evidence>
<organism evidence="8 9">
    <name type="scientific">Carboxylicivirga marina</name>
    <dbReference type="NCBI Taxonomy" id="2800988"/>
    <lineage>
        <taxon>Bacteria</taxon>
        <taxon>Pseudomonadati</taxon>
        <taxon>Bacteroidota</taxon>
        <taxon>Bacteroidia</taxon>
        <taxon>Marinilabiliales</taxon>
        <taxon>Marinilabiliaceae</taxon>
        <taxon>Carboxylicivirga</taxon>
    </lineage>
</organism>
<dbReference type="EMBL" id="JAENRR010000003">
    <property type="protein sequence ID" value="MBK3516093.1"/>
    <property type="molecule type" value="Genomic_DNA"/>
</dbReference>
<evidence type="ECO:0000259" key="7">
    <source>
        <dbReference type="SMART" id="SM01217"/>
    </source>
</evidence>
<dbReference type="SMART" id="SM01217">
    <property type="entry name" value="Fn3_like"/>
    <property type="match status" value="1"/>
</dbReference>
<dbReference type="Pfam" id="PF14310">
    <property type="entry name" value="Fn3-like"/>
    <property type="match status" value="1"/>
</dbReference>
<dbReference type="InterPro" id="IPR001764">
    <property type="entry name" value="Glyco_hydro_3_N"/>
</dbReference>
<comment type="similarity">
    <text evidence="2">Belongs to the glycosyl hydrolase 3 family.</text>
</comment>
<dbReference type="EC" id="3.2.1.21" evidence="3"/>
<dbReference type="Proteomes" id="UP000605676">
    <property type="component" value="Unassembled WGS sequence"/>
</dbReference>
<dbReference type="Pfam" id="PF00933">
    <property type="entry name" value="Glyco_hydro_3"/>
    <property type="match status" value="1"/>
</dbReference>
<gene>
    <name evidence="8" type="ORF">JIV24_01990</name>
</gene>
<dbReference type="InterPro" id="IPR036962">
    <property type="entry name" value="Glyco_hydro_3_N_sf"/>
</dbReference>
<feature type="domain" description="Fibronectin type III-like" evidence="7">
    <location>
        <begin position="689"/>
        <end position="758"/>
    </location>
</feature>
<dbReference type="InterPro" id="IPR017853">
    <property type="entry name" value="GH"/>
</dbReference>
<evidence type="ECO:0000256" key="6">
    <source>
        <dbReference type="ARBA" id="ARBA00023295"/>
    </source>
</evidence>
<dbReference type="PROSITE" id="PS51257">
    <property type="entry name" value="PROKAR_LIPOPROTEIN"/>
    <property type="match status" value="1"/>
</dbReference>
<reference evidence="8 9" key="1">
    <citation type="submission" date="2021-01" db="EMBL/GenBank/DDBJ databases">
        <title>Carboxyliciviraga sp.nov., isolated from coastal sediments.</title>
        <authorList>
            <person name="Lu D."/>
            <person name="Zhang T."/>
        </authorList>
    </citation>
    <scope>NUCLEOTIDE SEQUENCE [LARGE SCALE GENOMIC DNA]</scope>
    <source>
        <strain evidence="8 9">N1Y132</strain>
    </source>
</reference>
<evidence type="ECO:0000256" key="1">
    <source>
        <dbReference type="ARBA" id="ARBA00000448"/>
    </source>
</evidence>
<keyword evidence="4" id="KW-0732">Signal</keyword>
<evidence type="ECO:0000313" key="8">
    <source>
        <dbReference type="EMBL" id="MBK3516093.1"/>
    </source>
</evidence>
<evidence type="ECO:0000256" key="5">
    <source>
        <dbReference type="ARBA" id="ARBA00022801"/>
    </source>
</evidence>
<dbReference type="InterPro" id="IPR036881">
    <property type="entry name" value="Glyco_hydro_3_C_sf"/>
</dbReference>
<dbReference type="InterPro" id="IPR013783">
    <property type="entry name" value="Ig-like_fold"/>
</dbReference>
<dbReference type="RefSeq" id="WP_200463326.1">
    <property type="nucleotide sequence ID" value="NZ_JAENRR010000003.1"/>
</dbReference>
<dbReference type="PRINTS" id="PR00133">
    <property type="entry name" value="GLHYDRLASE3"/>
</dbReference>
<protein>
    <recommendedName>
        <fullName evidence="3">beta-glucosidase</fullName>
        <ecNumber evidence="3">3.2.1.21</ecNumber>
    </recommendedName>
</protein>
<name>A0ABS1HEN5_9BACT</name>
<keyword evidence="9" id="KW-1185">Reference proteome</keyword>
<dbReference type="Gene3D" id="2.60.40.10">
    <property type="entry name" value="Immunoglobulins"/>
    <property type="match status" value="1"/>
</dbReference>
<accession>A0ABS1HEN5</accession>
<evidence type="ECO:0000256" key="2">
    <source>
        <dbReference type="ARBA" id="ARBA00005336"/>
    </source>
</evidence>
<dbReference type="Pfam" id="PF01915">
    <property type="entry name" value="Glyco_hydro_3_C"/>
    <property type="match status" value="1"/>
</dbReference>
<dbReference type="GO" id="GO:0016787">
    <property type="term" value="F:hydrolase activity"/>
    <property type="evidence" value="ECO:0007669"/>
    <property type="project" value="UniProtKB-KW"/>
</dbReference>
<dbReference type="SUPFAM" id="SSF52279">
    <property type="entry name" value="Beta-D-glucan exohydrolase, C-terminal domain"/>
    <property type="match status" value="1"/>
</dbReference>
<dbReference type="Gene3D" id="3.20.20.300">
    <property type="entry name" value="Glycoside hydrolase, family 3, N-terminal domain"/>
    <property type="match status" value="1"/>
</dbReference>
<dbReference type="Gene3D" id="3.40.50.1700">
    <property type="entry name" value="Glycoside hydrolase family 3 C-terminal domain"/>
    <property type="match status" value="1"/>
</dbReference>